<keyword evidence="7 20" id="KW-0812">Transmembrane</keyword>
<evidence type="ECO:0000313" key="22">
    <source>
        <dbReference type="Ensembl" id="ENSGACP00000049522.1"/>
    </source>
</evidence>
<keyword evidence="5" id="KW-0963">Cytoplasm</keyword>
<dbReference type="RefSeq" id="XP_040043040.1">
    <property type="nucleotide sequence ID" value="XM_040187106.1"/>
</dbReference>
<accession>A0AAQ4QF78</accession>
<comment type="similarity">
    <text evidence="18">Belongs to the NAT8 family.</text>
</comment>
<dbReference type="Ensembl" id="ENSGACT00000049025.1">
    <property type="protein sequence ID" value="ENSGACP00000049522.1"/>
    <property type="gene ID" value="ENSGACG00000029424.1"/>
</dbReference>
<dbReference type="Proteomes" id="UP000007635">
    <property type="component" value="Chromosome IX"/>
</dbReference>
<evidence type="ECO:0000256" key="18">
    <source>
        <dbReference type="ARBA" id="ARBA00093466"/>
    </source>
</evidence>
<feature type="compositionally biased region" description="Polar residues" evidence="19">
    <location>
        <begin position="7"/>
        <end position="21"/>
    </location>
</feature>
<keyword evidence="11" id="KW-0496">Mitochondrion</keyword>
<keyword evidence="8" id="KW-0256">Endoplasmic reticulum</keyword>
<evidence type="ECO:0000256" key="7">
    <source>
        <dbReference type="ARBA" id="ARBA00022692"/>
    </source>
</evidence>
<dbReference type="PROSITE" id="PS51186">
    <property type="entry name" value="GNAT"/>
    <property type="match status" value="1"/>
</dbReference>
<dbReference type="GeneTree" id="ENSGT00950000182932"/>
<evidence type="ECO:0000256" key="12">
    <source>
        <dbReference type="ARBA" id="ARBA00023136"/>
    </source>
</evidence>
<evidence type="ECO:0000256" key="11">
    <source>
        <dbReference type="ARBA" id="ARBA00023128"/>
    </source>
</evidence>
<keyword evidence="23" id="KW-1185">Reference proteome</keyword>
<proteinExistence type="inferred from homology"/>
<dbReference type="Pfam" id="PF00583">
    <property type="entry name" value="Acetyltransf_1"/>
    <property type="match status" value="1"/>
</dbReference>
<evidence type="ECO:0000256" key="3">
    <source>
        <dbReference type="ARBA" id="ARBA00004389"/>
    </source>
</evidence>
<dbReference type="SUPFAM" id="SSF55729">
    <property type="entry name" value="Acyl-CoA N-acyltransferases (Nat)"/>
    <property type="match status" value="1"/>
</dbReference>
<feature type="transmembrane region" description="Helical" evidence="20">
    <location>
        <begin position="89"/>
        <end position="118"/>
    </location>
</feature>
<dbReference type="InterPro" id="IPR000182">
    <property type="entry name" value="GNAT_dom"/>
</dbReference>
<dbReference type="InterPro" id="IPR016181">
    <property type="entry name" value="Acyl_CoA_acyltransferase"/>
</dbReference>
<evidence type="ECO:0000256" key="10">
    <source>
        <dbReference type="ARBA" id="ARBA00022989"/>
    </source>
</evidence>
<dbReference type="GeneID" id="120825478"/>
<evidence type="ECO:0000256" key="16">
    <source>
        <dbReference type="ARBA" id="ARBA00043248"/>
    </source>
</evidence>
<feature type="domain" description="N-acetyltransferase" evidence="21">
    <location>
        <begin position="101"/>
        <end position="260"/>
    </location>
</feature>
<evidence type="ECO:0000256" key="17">
    <source>
        <dbReference type="ARBA" id="ARBA00049272"/>
    </source>
</evidence>
<dbReference type="EC" id="2.3.1.17" evidence="14"/>
<dbReference type="Gene3D" id="3.40.630.30">
    <property type="match status" value="1"/>
</dbReference>
<dbReference type="KEGG" id="gat:120825478"/>
<dbReference type="GO" id="GO:0005789">
    <property type="term" value="C:endoplasmic reticulum membrane"/>
    <property type="evidence" value="ECO:0007669"/>
    <property type="project" value="UniProtKB-SubCell"/>
</dbReference>
<protein>
    <recommendedName>
        <fullName evidence="15">N-acetylaspartate synthetase</fullName>
        <ecNumber evidence="14">2.3.1.17</ecNumber>
    </recommendedName>
    <alternativeName>
        <fullName evidence="16">N-acetyltransferase 8-like protein</fullName>
    </alternativeName>
</protein>
<evidence type="ECO:0000313" key="23">
    <source>
        <dbReference type="Proteomes" id="UP000007635"/>
    </source>
</evidence>
<evidence type="ECO:0000256" key="1">
    <source>
        <dbReference type="ARBA" id="ARBA00004111"/>
    </source>
</evidence>
<comment type="catalytic activity">
    <reaction evidence="17">
        <text>L-aspartate + acetyl-CoA = N-acetyl-L-aspartate + CoA + H(+)</text>
        <dbReference type="Rhea" id="RHEA:14165"/>
        <dbReference type="ChEBI" id="CHEBI:15378"/>
        <dbReference type="ChEBI" id="CHEBI:16953"/>
        <dbReference type="ChEBI" id="CHEBI:29991"/>
        <dbReference type="ChEBI" id="CHEBI:57287"/>
        <dbReference type="ChEBI" id="CHEBI:57288"/>
        <dbReference type="EC" id="2.3.1.17"/>
    </reaction>
    <physiologicalReaction direction="left-to-right" evidence="17">
        <dbReference type="Rhea" id="RHEA:14166"/>
    </physiologicalReaction>
</comment>
<name>A0AAQ4QF78_GASAC</name>
<dbReference type="AlphaFoldDB" id="A0AAQ4QF78"/>
<organism evidence="22 23">
    <name type="scientific">Gasterosteus aculeatus aculeatus</name>
    <name type="common">three-spined stickleback</name>
    <dbReference type="NCBI Taxonomy" id="481459"/>
    <lineage>
        <taxon>Eukaryota</taxon>
        <taxon>Metazoa</taxon>
        <taxon>Chordata</taxon>
        <taxon>Craniata</taxon>
        <taxon>Vertebrata</taxon>
        <taxon>Euteleostomi</taxon>
        <taxon>Actinopterygii</taxon>
        <taxon>Neopterygii</taxon>
        <taxon>Teleostei</taxon>
        <taxon>Neoteleostei</taxon>
        <taxon>Acanthomorphata</taxon>
        <taxon>Eupercaria</taxon>
        <taxon>Perciformes</taxon>
        <taxon>Cottioidei</taxon>
        <taxon>Gasterosteales</taxon>
        <taxon>Gasterosteidae</taxon>
        <taxon>Gasterosteus</taxon>
    </lineage>
</organism>
<evidence type="ECO:0000256" key="13">
    <source>
        <dbReference type="ARBA" id="ARBA00023315"/>
    </source>
</evidence>
<comment type="subcellular location">
    <subcellularLocation>
        <location evidence="4">Cytoplasm</location>
    </subcellularLocation>
    <subcellularLocation>
        <location evidence="3">Endoplasmic reticulum membrane</location>
        <topology evidence="3">Single-pass membrane protein</topology>
    </subcellularLocation>
    <subcellularLocation>
        <location evidence="1">Microsome membrane</location>
        <topology evidence="1">Single-pass membrane protein</topology>
    </subcellularLocation>
    <subcellularLocation>
        <location evidence="2">Mitochondrion membrane</location>
        <topology evidence="2">Single-pass membrane protein</topology>
    </subcellularLocation>
</comment>
<evidence type="ECO:0000256" key="20">
    <source>
        <dbReference type="SAM" id="Phobius"/>
    </source>
</evidence>
<evidence type="ECO:0000256" key="8">
    <source>
        <dbReference type="ARBA" id="ARBA00022824"/>
    </source>
</evidence>
<reference evidence="22 23" key="1">
    <citation type="journal article" date="2021" name="G3 (Bethesda)">
        <title>Improved contiguity of the threespine stickleback genome using long-read sequencing.</title>
        <authorList>
            <person name="Nath S."/>
            <person name="Shaw D.E."/>
            <person name="White M.A."/>
        </authorList>
    </citation>
    <scope>NUCLEOTIDE SEQUENCE [LARGE SCALE GENOMIC DNA]</scope>
    <source>
        <strain evidence="22 23">Lake Benthic</strain>
    </source>
</reference>
<evidence type="ECO:0000256" key="15">
    <source>
        <dbReference type="ARBA" id="ARBA00041029"/>
    </source>
</evidence>
<evidence type="ECO:0000259" key="21">
    <source>
        <dbReference type="PROSITE" id="PS51186"/>
    </source>
</evidence>
<keyword evidence="9" id="KW-0492">Microsome</keyword>
<reference evidence="22" key="2">
    <citation type="submission" date="2025-08" db="UniProtKB">
        <authorList>
            <consortium name="Ensembl"/>
        </authorList>
    </citation>
    <scope>IDENTIFICATION</scope>
</reference>
<evidence type="ECO:0000256" key="9">
    <source>
        <dbReference type="ARBA" id="ARBA00022848"/>
    </source>
</evidence>
<keyword evidence="6" id="KW-0808">Transferase</keyword>
<evidence type="ECO:0000256" key="19">
    <source>
        <dbReference type="SAM" id="MobiDB-lite"/>
    </source>
</evidence>
<dbReference type="InterPro" id="IPR050769">
    <property type="entry name" value="NAT_camello-type"/>
</dbReference>
<keyword evidence="10 20" id="KW-1133">Transmembrane helix</keyword>
<evidence type="ECO:0000256" key="4">
    <source>
        <dbReference type="ARBA" id="ARBA00004496"/>
    </source>
</evidence>
<dbReference type="CDD" id="cd04301">
    <property type="entry name" value="NAT_SF"/>
    <property type="match status" value="1"/>
</dbReference>
<feature type="region of interest" description="Disordered" evidence="19">
    <location>
        <begin position="1"/>
        <end position="23"/>
    </location>
</feature>
<evidence type="ECO:0000256" key="2">
    <source>
        <dbReference type="ARBA" id="ARBA00004304"/>
    </source>
</evidence>
<keyword evidence="13" id="KW-0012">Acyltransferase</keyword>
<keyword evidence="12 20" id="KW-0472">Membrane</keyword>
<evidence type="ECO:0000256" key="6">
    <source>
        <dbReference type="ARBA" id="ARBA00022679"/>
    </source>
</evidence>
<dbReference type="PANTHER" id="PTHR13947:SF11">
    <property type="entry name" value="N-ACETYLASPARTATE SYNTHETASE"/>
    <property type="match status" value="1"/>
</dbReference>
<reference evidence="22" key="3">
    <citation type="submission" date="2025-09" db="UniProtKB">
        <authorList>
            <consortium name="Ensembl"/>
        </authorList>
    </citation>
    <scope>IDENTIFICATION</scope>
</reference>
<dbReference type="GO" id="GO:0031966">
    <property type="term" value="C:mitochondrial membrane"/>
    <property type="evidence" value="ECO:0007669"/>
    <property type="project" value="UniProtKB-SubCell"/>
</dbReference>
<sequence>MFLPSLGPQQPVTATSPTKSQFDMEEKIQQKDVQKYFRGQKAENGLQNLVVREFEPADKQEVQQLFHDGMMEMVADTAFRGLRHHPESLLLYAAMTVLCFVITVCWWVIVLLPLILLYGRYFYSRRMIHRYLEQASSRDMGDIQGFYMKSNSRLWVAVLRGKVVGIVAAVGQQKPGGPVELRRMSVDRSCRRCGIGLALGRKVVEFAVAHKYRSVVLGTTSYTSPAHQLYRRLGFRLVGFTDGYVTPGVRRGLPEGIFYRVRHHHYKLDVQR</sequence>
<evidence type="ECO:0000256" key="5">
    <source>
        <dbReference type="ARBA" id="ARBA00022490"/>
    </source>
</evidence>
<evidence type="ECO:0000256" key="14">
    <source>
        <dbReference type="ARBA" id="ARBA00039136"/>
    </source>
</evidence>
<dbReference type="GO" id="GO:0017188">
    <property type="term" value="F:L-aspartate N-acetyltransferase activity"/>
    <property type="evidence" value="ECO:0007669"/>
    <property type="project" value="UniProtKB-EC"/>
</dbReference>
<dbReference type="PANTHER" id="PTHR13947">
    <property type="entry name" value="GNAT FAMILY N-ACETYLTRANSFERASE"/>
    <property type="match status" value="1"/>
</dbReference>